<evidence type="ECO:0000256" key="4">
    <source>
        <dbReference type="ARBA" id="ARBA00022989"/>
    </source>
</evidence>
<proteinExistence type="predicted"/>
<dbReference type="Proteomes" id="UP001595855">
    <property type="component" value="Unassembled WGS sequence"/>
</dbReference>
<evidence type="ECO:0000256" key="1">
    <source>
        <dbReference type="ARBA" id="ARBA00004651"/>
    </source>
</evidence>
<keyword evidence="5 7" id="KW-0472">Membrane</keyword>
<keyword evidence="3 7" id="KW-0812">Transmembrane</keyword>
<sequence length="481" mass="50177">MLTGTRQRVVRALGGADRARAVLVLGAVLGLDGADKGTVSAMAGPLKDAFDVGNIEIGLLATVVSLVGAACTIPVGVLTDRVNRARLLACSTALWATATALSALAPSYLWLLISRAALGAVTATAGPTVASLVGDYFPVRDRARMYGAVLGGELVGTGLGFAVSGMVGSALGWRYAFWWLVVPGALLTWAVARLPEPVRGGQGHLRTTPENSRRGRSARYRAEDDASAVERNPAALAARSRGVEPDENLVLRDDPRSLPLWRAVGHILRVRTNLVLIVASALGYFFFAGLRSFATLFATHQYGVSTSVAGTLVLVVGLGALVGVLLGGRVADRLLDRDRVNARVLVPTVCLLALPVPAAPAFHSTSLLVALPLLIGATALLGAANPPLDAARLDIIHPSLWGRAEGVRTMLRTLGEAAAPTLFGWVSARVFAGDDGLQYTLLLFLLPLIAAGLLGLVALRTYPRDVATAAASARAVTREGH</sequence>
<dbReference type="InterPro" id="IPR020846">
    <property type="entry name" value="MFS_dom"/>
</dbReference>
<organism evidence="9 10">
    <name type="scientific">Streptomyces lienomycini</name>
    <dbReference type="NCBI Taxonomy" id="284035"/>
    <lineage>
        <taxon>Bacteria</taxon>
        <taxon>Bacillati</taxon>
        <taxon>Actinomycetota</taxon>
        <taxon>Actinomycetes</taxon>
        <taxon>Kitasatosporales</taxon>
        <taxon>Streptomycetaceae</taxon>
        <taxon>Streptomyces</taxon>
    </lineage>
</organism>
<feature type="transmembrane region" description="Helical" evidence="7">
    <location>
        <begin position="57"/>
        <end position="78"/>
    </location>
</feature>
<evidence type="ECO:0000313" key="10">
    <source>
        <dbReference type="Proteomes" id="UP001595855"/>
    </source>
</evidence>
<accession>A0ABV9WNH0</accession>
<evidence type="ECO:0000256" key="7">
    <source>
        <dbReference type="SAM" id="Phobius"/>
    </source>
</evidence>
<dbReference type="PANTHER" id="PTHR23505">
    <property type="entry name" value="SPINSTER"/>
    <property type="match status" value="1"/>
</dbReference>
<evidence type="ECO:0000259" key="8">
    <source>
        <dbReference type="PROSITE" id="PS50850"/>
    </source>
</evidence>
<dbReference type="InterPro" id="IPR044770">
    <property type="entry name" value="MFS_spinster-like"/>
</dbReference>
<evidence type="ECO:0000256" key="6">
    <source>
        <dbReference type="SAM" id="MobiDB-lite"/>
    </source>
</evidence>
<feature type="transmembrane region" description="Helical" evidence="7">
    <location>
        <begin position="274"/>
        <end position="294"/>
    </location>
</feature>
<feature type="region of interest" description="Disordered" evidence="6">
    <location>
        <begin position="200"/>
        <end position="232"/>
    </location>
</feature>
<protein>
    <submittedName>
        <fullName evidence="9">MFS transporter</fullName>
    </submittedName>
</protein>
<dbReference type="EMBL" id="JBHSJO010000001">
    <property type="protein sequence ID" value="MFC5013445.1"/>
    <property type="molecule type" value="Genomic_DNA"/>
</dbReference>
<name>A0ABV9WNH0_9ACTN</name>
<dbReference type="PROSITE" id="PS50850">
    <property type="entry name" value="MFS"/>
    <property type="match status" value="1"/>
</dbReference>
<evidence type="ECO:0000256" key="3">
    <source>
        <dbReference type="ARBA" id="ARBA00022692"/>
    </source>
</evidence>
<feature type="transmembrane region" description="Helical" evidence="7">
    <location>
        <begin position="145"/>
        <end position="167"/>
    </location>
</feature>
<feature type="transmembrane region" description="Helical" evidence="7">
    <location>
        <begin position="306"/>
        <end position="328"/>
    </location>
</feature>
<feature type="transmembrane region" description="Helical" evidence="7">
    <location>
        <begin position="437"/>
        <end position="459"/>
    </location>
</feature>
<comment type="subcellular location">
    <subcellularLocation>
        <location evidence="1">Cell membrane</location>
        <topology evidence="1">Multi-pass membrane protein</topology>
    </subcellularLocation>
</comment>
<keyword evidence="10" id="KW-1185">Reference proteome</keyword>
<evidence type="ECO:0000256" key="5">
    <source>
        <dbReference type="ARBA" id="ARBA00023136"/>
    </source>
</evidence>
<dbReference type="InterPro" id="IPR036259">
    <property type="entry name" value="MFS_trans_sf"/>
</dbReference>
<dbReference type="Gene3D" id="1.20.1250.20">
    <property type="entry name" value="MFS general substrate transporter like domains"/>
    <property type="match status" value="1"/>
</dbReference>
<dbReference type="RefSeq" id="WP_271413691.1">
    <property type="nucleotide sequence ID" value="NZ_BAAATN010000014.1"/>
</dbReference>
<comment type="caution">
    <text evidence="9">The sequence shown here is derived from an EMBL/GenBank/DDBJ whole genome shotgun (WGS) entry which is preliminary data.</text>
</comment>
<evidence type="ECO:0000313" key="9">
    <source>
        <dbReference type="EMBL" id="MFC5013445.1"/>
    </source>
</evidence>
<keyword evidence="4 7" id="KW-1133">Transmembrane helix</keyword>
<dbReference type="SUPFAM" id="SSF103473">
    <property type="entry name" value="MFS general substrate transporter"/>
    <property type="match status" value="1"/>
</dbReference>
<feature type="domain" description="Major facilitator superfamily (MFS) profile" evidence="8">
    <location>
        <begin position="21"/>
        <end position="464"/>
    </location>
</feature>
<feature type="transmembrane region" description="Helical" evidence="7">
    <location>
        <begin position="340"/>
        <end position="362"/>
    </location>
</feature>
<dbReference type="InterPro" id="IPR011701">
    <property type="entry name" value="MFS"/>
</dbReference>
<dbReference type="Pfam" id="PF07690">
    <property type="entry name" value="MFS_1"/>
    <property type="match status" value="1"/>
</dbReference>
<feature type="transmembrane region" description="Helical" evidence="7">
    <location>
        <begin position="110"/>
        <end position="133"/>
    </location>
</feature>
<keyword evidence="2" id="KW-0813">Transport</keyword>
<reference evidence="10" key="1">
    <citation type="journal article" date="2019" name="Int. J. Syst. Evol. Microbiol.">
        <title>The Global Catalogue of Microorganisms (GCM) 10K type strain sequencing project: providing services to taxonomists for standard genome sequencing and annotation.</title>
        <authorList>
            <consortium name="The Broad Institute Genomics Platform"/>
            <consortium name="The Broad Institute Genome Sequencing Center for Infectious Disease"/>
            <person name="Wu L."/>
            <person name="Ma J."/>
        </authorList>
    </citation>
    <scope>NUCLEOTIDE SEQUENCE [LARGE SCALE GENOMIC DNA]</scope>
    <source>
        <strain evidence="10">CGMCC 4.1542</strain>
    </source>
</reference>
<feature type="transmembrane region" description="Helical" evidence="7">
    <location>
        <begin position="173"/>
        <end position="192"/>
    </location>
</feature>
<evidence type="ECO:0000256" key="2">
    <source>
        <dbReference type="ARBA" id="ARBA00022448"/>
    </source>
</evidence>
<gene>
    <name evidence="9" type="ORF">ACFPRC_00990</name>
</gene>
<feature type="transmembrane region" description="Helical" evidence="7">
    <location>
        <begin position="85"/>
        <end position="104"/>
    </location>
</feature>
<dbReference type="PANTHER" id="PTHR23505:SF79">
    <property type="entry name" value="PROTEIN SPINSTER"/>
    <property type="match status" value="1"/>
</dbReference>